<dbReference type="EMBL" id="BNCH01000004">
    <property type="protein sequence ID" value="GHF00313.1"/>
    <property type="molecule type" value="Genomic_DNA"/>
</dbReference>
<keyword evidence="3" id="KW-1185">Reference proteome</keyword>
<evidence type="ECO:0000313" key="2">
    <source>
        <dbReference type="EMBL" id="GHF00313.1"/>
    </source>
</evidence>
<proteinExistence type="predicted"/>
<evidence type="ECO:0008006" key="4">
    <source>
        <dbReference type="Google" id="ProtNLM"/>
    </source>
</evidence>
<evidence type="ECO:0000313" key="3">
    <source>
        <dbReference type="Proteomes" id="UP000609802"/>
    </source>
</evidence>
<accession>A0ABQ3J283</accession>
<feature type="region of interest" description="Disordered" evidence="1">
    <location>
        <begin position="215"/>
        <end position="256"/>
    </location>
</feature>
<feature type="compositionally biased region" description="Polar residues" evidence="1">
    <location>
        <begin position="48"/>
        <end position="62"/>
    </location>
</feature>
<feature type="region of interest" description="Disordered" evidence="1">
    <location>
        <begin position="47"/>
        <end position="70"/>
    </location>
</feature>
<reference evidence="3" key="1">
    <citation type="journal article" date="2019" name="Int. J. Syst. Evol. Microbiol.">
        <title>The Global Catalogue of Microorganisms (GCM) 10K type strain sequencing project: providing services to taxonomists for standard genome sequencing and annotation.</title>
        <authorList>
            <consortium name="The Broad Institute Genomics Platform"/>
            <consortium name="The Broad Institute Genome Sequencing Center for Infectious Disease"/>
            <person name="Wu L."/>
            <person name="Ma J."/>
        </authorList>
    </citation>
    <scope>NUCLEOTIDE SEQUENCE [LARGE SCALE GENOMIC DNA]</scope>
    <source>
        <strain evidence="3">KCTC 42443</strain>
    </source>
</reference>
<name>A0ABQ3J283_9RHOB</name>
<comment type="caution">
    <text evidence="2">The sequence shown here is derived from an EMBL/GenBank/DDBJ whole genome shotgun (WGS) entry which is preliminary data.</text>
</comment>
<gene>
    <name evidence="2" type="ORF">GCM10016455_21590</name>
</gene>
<organism evidence="2 3">
    <name type="scientific">Aliiroseovarius zhejiangensis</name>
    <dbReference type="NCBI Taxonomy" id="1632025"/>
    <lineage>
        <taxon>Bacteria</taxon>
        <taxon>Pseudomonadati</taxon>
        <taxon>Pseudomonadota</taxon>
        <taxon>Alphaproteobacteria</taxon>
        <taxon>Rhodobacterales</taxon>
        <taxon>Paracoccaceae</taxon>
        <taxon>Aliiroseovarius</taxon>
    </lineage>
</organism>
<protein>
    <recommendedName>
        <fullName evidence="4">Excalibur calcium-binding domain-containing protein</fullName>
    </recommendedName>
</protein>
<sequence length="256" mass="26334">MRYLVGFMAVATVSACVSNAPDSRSPDTALPRAEAVSGAPLSAMIEGSSVTSQSLDGGQDSTAAAAPGISDEQDFSAVAARESIESDAERIENYQAAYQQAEVVAVPDRPDGTDVSVVEYALSTSNTVGQSIYSRSALSGEARAERNCARYTSADFAQIAFLEAGGPNRDRHGLDPDGDGFACGWDPAPFRTARGAVAEETVVEDSGISKADLEAVGITTDGTSGTTAPSDTTVLPDPAPLPGDTMNISDETIASE</sequence>
<feature type="compositionally biased region" description="Polar residues" evidence="1">
    <location>
        <begin position="246"/>
        <end position="256"/>
    </location>
</feature>
<evidence type="ECO:0000256" key="1">
    <source>
        <dbReference type="SAM" id="MobiDB-lite"/>
    </source>
</evidence>
<dbReference type="RefSeq" id="WP_191286526.1">
    <property type="nucleotide sequence ID" value="NZ_BNCH01000004.1"/>
</dbReference>
<dbReference type="PROSITE" id="PS51257">
    <property type="entry name" value="PROKAR_LIPOPROTEIN"/>
    <property type="match status" value="1"/>
</dbReference>
<dbReference type="Proteomes" id="UP000609802">
    <property type="component" value="Unassembled WGS sequence"/>
</dbReference>
<feature type="compositionally biased region" description="Polar residues" evidence="1">
    <location>
        <begin position="220"/>
        <end position="233"/>
    </location>
</feature>